<dbReference type="InterPro" id="IPR003660">
    <property type="entry name" value="HAMP_dom"/>
</dbReference>
<keyword evidence="8" id="KW-0547">Nucleotide-binding</keyword>
<keyword evidence="4" id="KW-1003">Cell membrane</keyword>
<evidence type="ECO:0000256" key="2">
    <source>
        <dbReference type="ARBA" id="ARBA00004651"/>
    </source>
</evidence>
<evidence type="ECO:0000256" key="3">
    <source>
        <dbReference type="ARBA" id="ARBA00012438"/>
    </source>
</evidence>
<dbReference type="RefSeq" id="WP_379750435.1">
    <property type="nucleotide sequence ID" value="NZ_JBHTCP010000048.1"/>
</dbReference>
<evidence type="ECO:0000256" key="1">
    <source>
        <dbReference type="ARBA" id="ARBA00000085"/>
    </source>
</evidence>
<evidence type="ECO:0000256" key="4">
    <source>
        <dbReference type="ARBA" id="ARBA00022475"/>
    </source>
</evidence>
<dbReference type="PANTHER" id="PTHR45528">
    <property type="entry name" value="SENSOR HISTIDINE KINASE CPXA"/>
    <property type="match status" value="1"/>
</dbReference>
<comment type="catalytic activity">
    <reaction evidence="1">
        <text>ATP + protein L-histidine = ADP + protein N-phospho-L-histidine.</text>
        <dbReference type="EC" id="2.7.13.3"/>
    </reaction>
</comment>
<dbReference type="InterPro" id="IPR005467">
    <property type="entry name" value="His_kinase_dom"/>
</dbReference>
<evidence type="ECO:0000256" key="11">
    <source>
        <dbReference type="ARBA" id="ARBA00022989"/>
    </source>
</evidence>
<dbReference type="SUPFAM" id="SSF158472">
    <property type="entry name" value="HAMP domain-like"/>
    <property type="match status" value="1"/>
</dbReference>
<keyword evidence="5" id="KW-0597">Phosphoprotein</keyword>
<keyword evidence="18" id="KW-1185">Reference proteome</keyword>
<dbReference type="PROSITE" id="PS50885">
    <property type="entry name" value="HAMP"/>
    <property type="match status" value="1"/>
</dbReference>
<evidence type="ECO:0000256" key="8">
    <source>
        <dbReference type="ARBA" id="ARBA00022741"/>
    </source>
</evidence>
<keyword evidence="13 14" id="KW-0472">Membrane</keyword>
<comment type="subcellular location">
    <subcellularLocation>
        <location evidence="2">Cell membrane</location>
        <topology evidence="2">Multi-pass membrane protein</topology>
    </subcellularLocation>
</comment>
<evidence type="ECO:0000256" key="13">
    <source>
        <dbReference type="ARBA" id="ARBA00023136"/>
    </source>
</evidence>
<dbReference type="PANTHER" id="PTHR45528:SF1">
    <property type="entry name" value="SENSOR HISTIDINE KINASE CPXA"/>
    <property type="match status" value="1"/>
</dbReference>
<proteinExistence type="predicted"/>
<dbReference type="GO" id="GO:0005524">
    <property type="term" value="F:ATP binding"/>
    <property type="evidence" value="ECO:0007669"/>
    <property type="project" value="UniProtKB-KW"/>
</dbReference>
<keyword evidence="9" id="KW-0418">Kinase</keyword>
<dbReference type="InterPro" id="IPR036890">
    <property type="entry name" value="HATPase_C_sf"/>
</dbReference>
<dbReference type="SUPFAM" id="SSF47384">
    <property type="entry name" value="Homodimeric domain of signal transducing histidine kinase"/>
    <property type="match status" value="1"/>
</dbReference>
<evidence type="ECO:0000259" key="16">
    <source>
        <dbReference type="PROSITE" id="PS50885"/>
    </source>
</evidence>
<comment type="caution">
    <text evidence="17">The sequence shown here is derived from an EMBL/GenBank/DDBJ whole genome shotgun (WGS) entry which is preliminary data.</text>
</comment>
<keyword evidence="6" id="KW-0808">Transferase</keyword>
<accession>A0ABW2NU68</accession>
<evidence type="ECO:0000259" key="15">
    <source>
        <dbReference type="PROSITE" id="PS50109"/>
    </source>
</evidence>
<organism evidence="17 18">
    <name type="scientific">Fictibacillus iocasae</name>
    <dbReference type="NCBI Taxonomy" id="2715437"/>
    <lineage>
        <taxon>Bacteria</taxon>
        <taxon>Bacillati</taxon>
        <taxon>Bacillota</taxon>
        <taxon>Bacilli</taxon>
        <taxon>Bacillales</taxon>
        <taxon>Fictibacillaceae</taxon>
        <taxon>Fictibacillus</taxon>
    </lineage>
</organism>
<keyword evidence="7 14" id="KW-0812">Transmembrane</keyword>
<feature type="domain" description="HAMP" evidence="16">
    <location>
        <begin position="183"/>
        <end position="235"/>
    </location>
</feature>
<sequence>MISLSLTQRIWLSFALLILTVGVLTAVIYPLSIKDTMTDETYRIIEAEQERLSDPAAAERNLDKSIDFIERRNASRSVGHIMLVNQYYERKGDLVPDSVLEEMGKKAYKQEKNRGHYELTYRGAVLFYVISKIDTNTGENVYYISYMWDTYRDHMVNRLWQRLVIILLLTGLLAVIPAIWLARYLSSPLNILGRRFEQIAERNWQEPFYWKSDDEFNVLSLQFEKMRQNLLRHDAAQKTFIQHASHELKTPLMTIKSYAQSVKDGIMPKTNVEGMMDVILSETKRMEKRVQNMLYYTKLDAVKFDELEKRKLRFGDICEEIMERFQYLREDVSFSVEGEEVQFWGDREQWTILLENLVQNAIRYAERTILLKAHNKDGLLMVEVFNDGERLTSEQTEELFQPFRKGNKGQFGLGLAIVKRIAELHNGTADAANTVDGVVFRVIVPVMQSDREES</sequence>
<dbReference type="Proteomes" id="UP001596549">
    <property type="component" value="Unassembled WGS sequence"/>
</dbReference>
<dbReference type="SMART" id="SM00388">
    <property type="entry name" value="HisKA"/>
    <property type="match status" value="1"/>
</dbReference>
<dbReference type="Gene3D" id="3.30.565.10">
    <property type="entry name" value="Histidine kinase-like ATPase, C-terminal domain"/>
    <property type="match status" value="1"/>
</dbReference>
<dbReference type="InterPro" id="IPR003594">
    <property type="entry name" value="HATPase_dom"/>
</dbReference>
<dbReference type="InterPro" id="IPR003661">
    <property type="entry name" value="HisK_dim/P_dom"/>
</dbReference>
<dbReference type="SUPFAM" id="SSF55874">
    <property type="entry name" value="ATPase domain of HSP90 chaperone/DNA topoisomerase II/histidine kinase"/>
    <property type="match status" value="1"/>
</dbReference>
<keyword evidence="11 14" id="KW-1133">Transmembrane helix</keyword>
<dbReference type="SMART" id="SM00387">
    <property type="entry name" value="HATPase_c"/>
    <property type="match status" value="1"/>
</dbReference>
<keyword evidence="10 17" id="KW-0067">ATP-binding</keyword>
<evidence type="ECO:0000256" key="10">
    <source>
        <dbReference type="ARBA" id="ARBA00022840"/>
    </source>
</evidence>
<feature type="transmembrane region" description="Helical" evidence="14">
    <location>
        <begin position="12"/>
        <end position="33"/>
    </location>
</feature>
<name>A0ABW2NU68_9BACL</name>
<dbReference type="Pfam" id="PF02518">
    <property type="entry name" value="HATPase_c"/>
    <property type="match status" value="1"/>
</dbReference>
<feature type="transmembrane region" description="Helical" evidence="14">
    <location>
        <begin position="163"/>
        <end position="182"/>
    </location>
</feature>
<dbReference type="EMBL" id="JBHTCP010000048">
    <property type="protein sequence ID" value="MFC7372870.1"/>
    <property type="molecule type" value="Genomic_DNA"/>
</dbReference>
<dbReference type="PRINTS" id="PR00344">
    <property type="entry name" value="BCTRLSENSOR"/>
</dbReference>
<evidence type="ECO:0000256" key="9">
    <source>
        <dbReference type="ARBA" id="ARBA00022777"/>
    </source>
</evidence>
<evidence type="ECO:0000256" key="5">
    <source>
        <dbReference type="ARBA" id="ARBA00022553"/>
    </source>
</evidence>
<evidence type="ECO:0000256" key="7">
    <source>
        <dbReference type="ARBA" id="ARBA00022692"/>
    </source>
</evidence>
<dbReference type="InterPro" id="IPR004358">
    <property type="entry name" value="Sig_transdc_His_kin-like_C"/>
</dbReference>
<reference evidence="18" key="1">
    <citation type="journal article" date="2019" name="Int. J. Syst. Evol. Microbiol.">
        <title>The Global Catalogue of Microorganisms (GCM) 10K type strain sequencing project: providing services to taxonomists for standard genome sequencing and annotation.</title>
        <authorList>
            <consortium name="The Broad Institute Genomics Platform"/>
            <consortium name="The Broad Institute Genome Sequencing Center for Infectious Disease"/>
            <person name="Wu L."/>
            <person name="Ma J."/>
        </authorList>
    </citation>
    <scope>NUCLEOTIDE SEQUENCE [LARGE SCALE GENOMIC DNA]</scope>
    <source>
        <strain evidence="18">NBRC 106396</strain>
    </source>
</reference>
<evidence type="ECO:0000313" key="17">
    <source>
        <dbReference type="EMBL" id="MFC7372870.1"/>
    </source>
</evidence>
<protein>
    <recommendedName>
        <fullName evidence="3">histidine kinase</fullName>
        <ecNumber evidence="3">2.7.13.3</ecNumber>
    </recommendedName>
</protein>
<dbReference type="Gene3D" id="1.10.287.130">
    <property type="match status" value="1"/>
</dbReference>
<evidence type="ECO:0000313" key="18">
    <source>
        <dbReference type="Proteomes" id="UP001596549"/>
    </source>
</evidence>
<gene>
    <name evidence="17" type="ORF">ACFQPF_14530</name>
</gene>
<feature type="domain" description="Histidine kinase" evidence="15">
    <location>
        <begin position="243"/>
        <end position="448"/>
    </location>
</feature>
<dbReference type="InterPro" id="IPR036097">
    <property type="entry name" value="HisK_dim/P_sf"/>
</dbReference>
<evidence type="ECO:0000256" key="14">
    <source>
        <dbReference type="SAM" id="Phobius"/>
    </source>
</evidence>
<dbReference type="Pfam" id="PF00512">
    <property type="entry name" value="HisKA"/>
    <property type="match status" value="1"/>
</dbReference>
<dbReference type="EC" id="2.7.13.3" evidence="3"/>
<dbReference type="InterPro" id="IPR050398">
    <property type="entry name" value="HssS/ArlS-like"/>
</dbReference>
<dbReference type="Gene3D" id="6.10.340.10">
    <property type="match status" value="1"/>
</dbReference>
<evidence type="ECO:0000256" key="12">
    <source>
        <dbReference type="ARBA" id="ARBA00023012"/>
    </source>
</evidence>
<dbReference type="CDD" id="cd00082">
    <property type="entry name" value="HisKA"/>
    <property type="match status" value="1"/>
</dbReference>
<dbReference type="PROSITE" id="PS50109">
    <property type="entry name" value="HIS_KIN"/>
    <property type="match status" value="1"/>
</dbReference>
<keyword evidence="12" id="KW-0902">Two-component regulatory system</keyword>
<evidence type="ECO:0000256" key="6">
    <source>
        <dbReference type="ARBA" id="ARBA00022679"/>
    </source>
</evidence>